<evidence type="ECO:0000313" key="2">
    <source>
        <dbReference type="Proteomes" id="UP000463961"/>
    </source>
</evidence>
<reference evidence="2" key="1">
    <citation type="submission" date="2020-01" db="EMBL/GenBank/DDBJ databases">
        <title>Phosphoaccumulans saitamaens gen. nov., sp. nov., a polyphosphate accumulating bacterium isolated from surface river water.</title>
        <authorList>
            <person name="Watanabe K."/>
            <person name="Suda W."/>
        </authorList>
    </citation>
    <scope>NUCLEOTIDE SEQUENCE [LARGE SCALE GENOMIC DNA]</scope>
    <source>
        <strain evidence="2">ICHIAU1</strain>
    </source>
</reference>
<dbReference type="Proteomes" id="UP000463961">
    <property type="component" value="Chromosome"/>
</dbReference>
<dbReference type="EMBL" id="AP022345">
    <property type="protein sequence ID" value="BBU69196.1"/>
    <property type="molecule type" value="Genomic_DNA"/>
</dbReference>
<protein>
    <submittedName>
        <fullName evidence="1">Uncharacterized protein</fullName>
    </submittedName>
</protein>
<evidence type="ECO:0000313" key="1">
    <source>
        <dbReference type="EMBL" id="BBU69196.1"/>
    </source>
</evidence>
<organism evidence="1 2">
    <name type="scientific">Fluviibacter phosphoraccumulans</name>
    <dbReference type="NCBI Taxonomy" id="1751046"/>
    <lineage>
        <taxon>Bacteria</taxon>
        <taxon>Pseudomonadati</taxon>
        <taxon>Pseudomonadota</taxon>
        <taxon>Betaproteobacteria</taxon>
        <taxon>Rhodocyclales</taxon>
        <taxon>Fluviibacteraceae</taxon>
        <taxon>Fluviibacter</taxon>
    </lineage>
</organism>
<accession>A0A679I3X7</accession>
<dbReference type="AlphaFoldDB" id="A0A679I3X7"/>
<gene>
    <name evidence="1" type="ORF">ICHIAU1_14790</name>
</gene>
<sequence>MRSMIWILWPAFFAAAIVEFAFFAVADPQQLYWMGEPVKFSTSATYSLGFLFFWMICTGSSVLTYLLLPPRIRAALEVKPAMPEIEESALH</sequence>
<name>A0A679I3X7_9RHOO</name>
<keyword evidence="2" id="KW-1185">Reference proteome</keyword>
<proteinExistence type="predicted"/>